<dbReference type="PRINTS" id="PR00502">
    <property type="entry name" value="NUDIXFAMILY"/>
</dbReference>
<dbReference type="SUPFAM" id="SSF55811">
    <property type="entry name" value="Nudix"/>
    <property type="match status" value="1"/>
</dbReference>
<sequence length="163" mass="18853">MQENNKMVTCELITGEKKEVPAEQLVFRPAAYALVYDAPKLLLVNTKSTGKWFFPGGAIEKGEKTEEALRREVQEETGTILDTLEFFTFKESFFYYEPHDQGYHSFSLFYIANPQSTEPQPFEKDPTEEADRYEWVNINSLQPEDMQSFAGEILDKFRASLVQ</sequence>
<evidence type="ECO:0000256" key="3">
    <source>
        <dbReference type="RuleBase" id="RU003476"/>
    </source>
</evidence>
<protein>
    <recommendedName>
        <fullName evidence="4">Nudix hydrolase domain-containing protein</fullName>
    </recommendedName>
</protein>
<dbReference type="PROSITE" id="PS00893">
    <property type="entry name" value="NUDIX_BOX"/>
    <property type="match status" value="1"/>
</dbReference>
<proteinExistence type="inferred from homology"/>
<dbReference type="Gene3D" id="3.90.79.10">
    <property type="entry name" value="Nucleoside Triphosphate Pyrophosphohydrolase"/>
    <property type="match status" value="1"/>
</dbReference>
<keyword evidence="2 3" id="KW-0378">Hydrolase</keyword>
<dbReference type="PANTHER" id="PTHR43046">
    <property type="entry name" value="GDP-MANNOSE MANNOSYL HYDROLASE"/>
    <property type="match status" value="1"/>
</dbReference>
<dbReference type="CDD" id="cd02883">
    <property type="entry name" value="NUDIX_Hydrolase"/>
    <property type="match status" value="1"/>
</dbReference>
<evidence type="ECO:0000256" key="2">
    <source>
        <dbReference type="ARBA" id="ARBA00022801"/>
    </source>
</evidence>
<evidence type="ECO:0000259" key="4">
    <source>
        <dbReference type="PROSITE" id="PS51462"/>
    </source>
</evidence>
<dbReference type="AlphaFoldDB" id="A0A1G1X578"/>
<dbReference type="PANTHER" id="PTHR43046:SF14">
    <property type="entry name" value="MUTT_NUDIX FAMILY PROTEIN"/>
    <property type="match status" value="1"/>
</dbReference>
<dbReference type="EMBL" id="MHHS01000051">
    <property type="protein sequence ID" value="OGY35176.1"/>
    <property type="molecule type" value="Genomic_DNA"/>
</dbReference>
<evidence type="ECO:0000313" key="6">
    <source>
        <dbReference type="Proteomes" id="UP000177941"/>
    </source>
</evidence>
<accession>A0A1G1X578</accession>
<organism evidence="5 6">
    <name type="scientific">Candidatus Andersenbacteria bacterium RIFCSPHIGHO2_12_FULL_45_11b</name>
    <dbReference type="NCBI Taxonomy" id="1797282"/>
    <lineage>
        <taxon>Bacteria</taxon>
        <taxon>Candidatus Anderseniibacteriota</taxon>
    </lineage>
</organism>
<reference evidence="5 6" key="1">
    <citation type="journal article" date="2016" name="Nat. Commun.">
        <title>Thousands of microbial genomes shed light on interconnected biogeochemical processes in an aquifer system.</title>
        <authorList>
            <person name="Anantharaman K."/>
            <person name="Brown C.T."/>
            <person name="Hug L.A."/>
            <person name="Sharon I."/>
            <person name="Castelle C.J."/>
            <person name="Probst A.J."/>
            <person name="Thomas B.C."/>
            <person name="Singh A."/>
            <person name="Wilkins M.J."/>
            <person name="Karaoz U."/>
            <person name="Brodie E.L."/>
            <person name="Williams K.H."/>
            <person name="Hubbard S.S."/>
            <person name="Banfield J.F."/>
        </authorList>
    </citation>
    <scope>NUCLEOTIDE SEQUENCE [LARGE SCALE GENOMIC DNA]</scope>
</reference>
<comment type="cofactor">
    <cofactor evidence="1">
        <name>Mg(2+)</name>
        <dbReference type="ChEBI" id="CHEBI:18420"/>
    </cofactor>
</comment>
<dbReference type="InterPro" id="IPR015797">
    <property type="entry name" value="NUDIX_hydrolase-like_dom_sf"/>
</dbReference>
<gene>
    <name evidence="5" type="ORF">A3E36_00680</name>
</gene>
<comment type="similarity">
    <text evidence="3">Belongs to the Nudix hydrolase family.</text>
</comment>
<dbReference type="Pfam" id="PF00293">
    <property type="entry name" value="NUDIX"/>
    <property type="match status" value="1"/>
</dbReference>
<dbReference type="InterPro" id="IPR020084">
    <property type="entry name" value="NUDIX_hydrolase_CS"/>
</dbReference>
<evidence type="ECO:0000313" key="5">
    <source>
        <dbReference type="EMBL" id="OGY35176.1"/>
    </source>
</evidence>
<evidence type="ECO:0000256" key="1">
    <source>
        <dbReference type="ARBA" id="ARBA00001946"/>
    </source>
</evidence>
<comment type="caution">
    <text evidence="5">The sequence shown here is derived from an EMBL/GenBank/DDBJ whole genome shotgun (WGS) entry which is preliminary data.</text>
</comment>
<dbReference type="GO" id="GO:0016787">
    <property type="term" value="F:hydrolase activity"/>
    <property type="evidence" value="ECO:0007669"/>
    <property type="project" value="UniProtKB-KW"/>
</dbReference>
<dbReference type="Proteomes" id="UP000177941">
    <property type="component" value="Unassembled WGS sequence"/>
</dbReference>
<dbReference type="InterPro" id="IPR020476">
    <property type="entry name" value="Nudix_hydrolase"/>
</dbReference>
<feature type="domain" description="Nudix hydrolase" evidence="4">
    <location>
        <begin position="26"/>
        <end position="159"/>
    </location>
</feature>
<dbReference type="PROSITE" id="PS51462">
    <property type="entry name" value="NUDIX"/>
    <property type="match status" value="1"/>
</dbReference>
<name>A0A1G1X578_9BACT</name>
<dbReference type="InterPro" id="IPR000086">
    <property type="entry name" value="NUDIX_hydrolase_dom"/>
</dbReference>